<dbReference type="Gene3D" id="4.10.1110.10">
    <property type="entry name" value="AN1-like Zinc finger"/>
    <property type="match status" value="1"/>
</dbReference>
<dbReference type="Pfam" id="PF01428">
    <property type="entry name" value="zf-AN1"/>
    <property type="match status" value="1"/>
</dbReference>
<dbReference type="InterPro" id="IPR050652">
    <property type="entry name" value="AN1_A20_ZnFinger"/>
</dbReference>
<feature type="domain" description="A20-type" evidence="8">
    <location>
        <begin position="88"/>
        <end position="122"/>
    </location>
</feature>
<comment type="caution">
    <text evidence="10">The sequence shown here is derived from an EMBL/GenBank/DDBJ whole genome shotgun (WGS) entry which is preliminary data.</text>
</comment>
<evidence type="ECO:0000259" key="8">
    <source>
        <dbReference type="PROSITE" id="PS51036"/>
    </source>
</evidence>
<proteinExistence type="predicted"/>
<evidence type="ECO:0000313" key="10">
    <source>
        <dbReference type="EMBL" id="KAG0452214.1"/>
    </source>
</evidence>
<evidence type="ECO:0000256" key="6">
    <source>
        <dbReference type="PROSITE-ProRule" id="PRU00449"/>
    </source>
</evidence>
<gene>
    <name evidence="10" type="ORF">HPP92_026091</name>
</gene>
<dbReference type="InterPro" id="IPR002653">
    <property type="entry name" value="Znf_A20"/>
</dbReference>
<evidence type="ECO:0000259" key="9">
    <source>
        <dbReference type="PROSITE" id="PS51039"/>
    </source>
</evidence>
<keyword evidence="2" id="KW-0479">Metal-binding</keyword>
<dbReference type="SMART" id="SM00154">
    <property type="entry name" value="ZnF_AN1"/>
    <property type="match status" value="1"/>
</dbReference>
<dbReference type="PROSITE" id="PS51036">
    <property type="entry name" value="ZF_A20"/>
    <property type="match status" value="1"/>
</dbReference>
<reference evidence="10 11" key="1">
    <citation type="journal article" date="2020" name="Nat. Food">
        <title>A phased Vanilla planifolia genome enables genetic improvement of flavour and production.</title>
        <authorList>
            <person name="Hasing T."/>
            <person name="Tang H."/>
            <person name="Brym M."/>
            <person name="Khazi F."/>
            <person name="Huang T."/>
            <person name="Chambers A.H."/>
        </authorList>
    </citation>
    <scope>NUCLEOTIDE SEQUENCE [LARGE SCALE GENOMIC DNA]</scope>
    <source>
        <tissue evidence="10">Leaf</tissue>
    </source>
</reference>
<keyword evidence="4" id="KW-0862">Zinc</keyword>
<keyword evidence="5" id="KW-0346">Stress response</keyword>
<dbReference type="SMART" id="SM00259">
    <property type="entry name" value="ZnF_A20"/>
    <property type="match status" value="1"/>
</dbReference>
<dbReference type="PROSITE" id="PS51039">
    <property type="entry name" value="ZF_AN1"/>
    <property type="match status" value="1"/>
</dbReference>
<evidence type="ECO:0000256" key="7">
    <source>
        <dbReference type="SAM" id="MobiDB-lite"/>
    </source>
</evidence>
<comment type="function">
    <text evidence="1">May be involved in environmental stress response.</text>
</comment>
<organism evidence="10 11">
    <name type="scientific">Vanilla planifolia</name>
    <name type="common">Vanilla</name>
    <dbReference type="NCBI Taxonomy" id="51239"/>
    <lineage>
        <taxon>Eukaryota</taxon>
        <taxon>Viridiplantae</taxon>
        <taxon>Streptophyta</taxon>
        <taxon>Embryophyta</taxon>
        <taxon>Tracheophyta</taxon>
        <taxon>Spermatophyta</taxon>
        <taxon>Magnoliopsida</taxon>
        <taxon>Liliopsida</taxon>
        <taxon>Asparagales</taxon>
        <taxon>Orchidaceae</taxon>
        <taxon>Vanilloideae</taxon>
        <taxon>Vanilleae</taxon>
        <taxon>Vanilla</taxon>
    </lineage>
</organism>
<dbReference type="Pfam" id="PF01754">
    <property type="entry name" value="zf-A20"/>
    <property type="match status" value="1"/>
</dbReference>
<name>A0A835U783_VANPL</name>
<dbReference type="SUPFAM" id="SSF57716">
    <property type="entry name" value="Glucocorticoid receptor-like (DNA-binding domain)"/>
    <property type="match status" value="1"/>
</dbReference>
<keyword evidence="3 6" id="KW-0863">Zinc-finger</keyword>
<evidence type="ECO:0000256" key="4">
    <source>
        <dbReference type="ARBA" id="ARBA00022833"/>
    </source>
</evidence>
<protein>
    <recommendedName>
        <fullName evidence="12">Zinc finger A20 and AN1 domain-containing stress-associated protein 4</fullName>
    </recommendedName>
</protein>
<dbReference type="GO" id="GO:0008270">
    <property type="term" value="F:zinc ion binding"/>
    <property type="evidence" value="ECO:0007669"/>
    <property type="project" value="UniProtKB-KW"/>
</dbReference>
<feature type="compositionally biased region" description="Low complexity" evidence="7">
    <location>
        <begin position="143"/>
        <end position="158"/>
    </location>
</feature>
<evidence type="ECO:0008006" key="12">
    <source>
        <dbReference type="Google" id="ProtNLM"/>
    </source>
</evidence>
<dbReference type="FunFam" id="4.10.1110.10:FF:000001">
    <property type="entry name" value="Zinc finger AN1-type containing 6"/>
    <property type="match status" value="1"/>
</dbReference>
<dbReference type="AlphaFoldDB" id="A0A835U783"/>
<dbReference type="GO" id="GO:0003677">
    <property type="term" value="F:DNA binding"/>
    <property type="evidence" value="ECO:0007669"/>
    <property type="project" value="InterPro"/>
</dbReference>
<evidence type="ECO:0000256" key="2">
    <source>
        <dbReference type="ARBA" id="ARBA00022723"/>
    </source>
</evidence>
<dbReference type="OrthoDB" id="336008at2759"/>
<evidence type="ECO:0000256" key="5">
    <source>
        <dbReference type="ARBA" id="ARBA00023016"/>
    </source>
</evidence>
<keyword evidence="11" id="KW-1185">Reference proteome</keyword>
<feature type="region of interest" description="Disordered" evidence="7">
    <location>
        <begin position="132"/>
        <end position="164"/>
    </location>
</feature>
<dbReference type="PANTHER" id="PTHR10634">
    <property type="entry name" value="AN1-TYPE ZINC FINGER PROTEIN"/>
    <property type="match status" value="1"/>
</dbReference>
<dbReference type="PANTHER" id="PTHR10634:SF67">
    <property type="entry name" value="AN1-TYPE ZINC FINGER PROTEIN 3"/>
    <property type="match status" value="1"/>
</dbReference>
<sequence length="233" mass="25266">MGYDSFISRKFLCVSCTPSAPKPPNSALLIGSSPLIRGAETKESLINPEVFSLEISGLLLSADRERNGTWIGSHRKIIRKMEEEQRCQEGHRLCANNCGFFGSPGTMNLCSKCYSDLRVKEEHASSAKIAVEKSLHPPPSSPSPSSSDHLQSASSVVSPTAKSATETAMQTGRCTACRKRVGLTGFRCRCGLMFCGSHRYPEKHGCSFDFKVAGREAIARANPVVKAAKLNKI</sequence>
<feature type="domain" description="AN1-type" evidence="9">
    <location>
        <begin position="168"/>
        <end position="214"/>
    </location>
</feature>
<dbReference type="EMBL" id="JADCNL010000019">
    <property type="protein sequence ID" value="KAG0452214.1"/>
    <property type="molecule type" value="Genomic_DNA"/>
</dbReference>
<evidence type="ECO:0000256" key="1">
    <source>
        <dbReference type="ARBA" id="ARBA00003732"/>
    </source>
</evidence>
<evidence type="ECO:0000256" key="3">
    <source>
        <dbReference type="ARBA" id="ARBA00022771"/>
    </source>
</evidence>
<dbReference type="InterPro" id="IPR000058">
    <property type="entry name" value="Znf_AN1"/>
</dbReference>
<dbReference type="Proteomes" id="UP000636800">
    <property type="component" value="Unassembled WGS sequence"/>
</dbReference>
<dbReference type="SUPFAM" id="SSF118310">
    <property type="entry name" value="AN1-like Zinc finger"/>
    <property type="match status" value="1"/>
</dbReference>
<accession>A0A835U783</accession>
<evidence type="ECO:0000313" key="11">
    <source>
        <dbReference type="Proteomes" id="UP000636800"/>
    </source>
</evidence>
<dbReference type="InterPro" id="IPR035896">
    <property type="entry name" value="AN1-like_Znf"/>
</dbReference>
<dbReference type="Gene3D" id="1.20.5.4770">
    <property type="match status" value="1"/>
</dbReference>